<name>A0A670J4C1_PODMU</name>
<feature type="region of interest" description="Disordered" evidence="1">
    <location>
        <begin position="83"/>
        <end position="156"/>
    </location>
</feature>
<keyword evidence="3" id="KW-1185">Reference proteome</keyword>
<evidence type="ECO:0000256" key="1">
    <source>
        <dbReference type="SAM" id="MobiDB-lite"/>
    </source>
</evidence>
<reference evidence="2" key="3">
    <citation type="submission" date="2025-09" db="UniProtKB">
        <authorList>
            <consortium name="Ensembl"/>
        </authorList>
    </citation>
    <scope>IDENTIFICATION</scope>
</reference>
<protein>
    <submittedName>
        <fullName evidence="2">Uncharacterized protein</fullName>
    </submittedName>
</protein>
<dbReference type="AlphaFoldDB" id="A0A670J4C1"/>
<sequence length="182" mass="18535">VEGRVGRLVEQKSHGVGLLSLGEQDSVAPQDHCFVLDLVPVDPGEDLGVPPIGHAVGDAVQQVGMARPPEPFLAGAHADAMGAEGQLHLGAADSPTGRRTGVPPPREGSPGPNSPSPSCLGDSSRFGSAFLPARSRDRRRGSRGGGGVPARCSASLSGRAQSAARAIRALSRAARLPVSLHV</sequence>
<evidence type="ECO:0000313" key="3">
    <source>
        <dbReference type="Proteomes" id="UP000472272"/>
    </source>
</evidence>
<evidence type="ECO:0000313" key="2">
    <source>
        <dbReference type="Ensembl" id="ENSPMRP00000019363.1"/>
    </source>
</evidence>
<dbReference type="Proteomes" id="UP000472272">
    <property type="component" value="Chromosome 8"/>
</dbReference>
<reference evidence="2 3" key="1">
    <citation type="journal article" date="2019" name="Proc. Natl. Acad. Sci. U.S.A.">
        <title>Regulatory changes in pterin and carotenoid genes underlie balanced color polymorphisms in the wall lizard.</title>
        <authorList>
            <person name="Andrade P."/>
            <person name="Pinho C."/>
            <person name="Perez I de Lanuza G."/>
            <person name="Afonso S."/>
            <person name="Brejcha J."/>
            <person name="Rubin C.J."/>
            <person name="Wallerman O."/>
            <person name="Pereira P."/>
            <person name="Sabatino S.J."/>
            <person name="Bellati A."/>
            <person name="Pellitteri-Rosa D."/>
            <person name="Bosakova Z."/>
            <person name="Bunikis I."/>
            <person name="Carretero M.A."/>
            <person name="Feiner N."/>
            <person name="Marsik P."/>
            <person name="Pauperio F."/>
            <person name="Salvi D."/>
            <person name="Soler L."/>
            <person name="While G.M."/>
            <person name="Uller T."/>
            <person name="Font E."/>
            <person name="Andersson L."/>
            <person name="Carneiro M."/>
        </authorList>
    </citation>
    <scope>NUCLEOTIDE SEQUENCE</scope>
</reference>
<accession>A0A670J4C1</accession>
<organism evidence="2 3">
    <name type="scientific">Podarcis muralis</name>
    <name type="common">Wall lizard</name>
    <name type="synonym">Lacerta muralis</name>
    <dbReference type="NCBI Taxonomy" id="64176"/>
    <lineage>
        <taxon>Eukaryota</taxon>
        <taxon>Metazoa</taxon>
        <taxon>Chordata</taxon>
        <taxon>Craniata</taxon>
        <taxon>Vertebrata</taxon>
        <taxon>Euteleostomi</taxon>
        <taxon>Lepidosauria</taxon>
        <taxon>Squamata</taxon>
        <taxon>Bifurcata</taxon>
        <taxon>Unidentata</taxon>
        <taxon>Episquamata</taxon>
        <taxon>Laterata</taxon>
        <taxon>Lacertibaenia</taxon>
        <taxon>Lacertidae</taxon>
        <taxon>Podarcis</taxon>
    </lineage>
</organism>
<proteinExistence type="predicted"/>
<dbReference type="GeneTree" id="ENSGT01030000234960"/>
<reference evidence="2" key="2">
    <citation type="submission" date="2025-08" db="UniProtKB">
        <authorList>
            <consortium name="Ensembl"/>
        </authorList>
    </citation>
    <scope>IDENTIFICATION</scope>
</reference>
<feature type="compositionally biased region" description="Pro residues" evidence="1">
    <location>
        <begin position="102"/>
        <end position="115"/>
    </location>
</feature>
<dbReference type="Ensembl" id="ENSPMRT00000020558.1">
    <property type="protein sequence ID" value="ENSPMRP00000019363.1"/>
    <property type="gene ID" value="ENSPMRG00000012640.1"/>
</dbReference>